<protein>
    <submittedName>
        <fullName evidence="2">Uncharacterized protein</fullName>
    </submittedName>
</protein>
<keyword evidence="3" id="KW-1185">Reference proteome</keyword>
<dbReference type="RefSeq" id="XP_066670292.1">
    <property type="nucleotide sequence ID" value="XM_066811369.1"/>
</dbReference>
<comment type="caution">
    <text evidence="2">The sequence shown here is derived from an EMBL/GenBank/DDBJ whole genome shotgun (WGS) entry which is preliminary data.</text>
</comment>
<dbReference type="GeneID" id="92044429"/>
<gene>
    <name evidence="2" type="ORF">PG997_007054</name>
</gene>
<dbReference type="Gene3D" id="1.10.287.1490">
    <property type="match status" value="1"/>
</dbReference>
<evidence type="ECO:0000313" key="3">
    <source>
        <dbReference type="Proteomes" id="UP001433268"/>
    </source>
</evidence>
<organism evidence="2 3">
    <name type="scientific">Apiospora hydei</name>
    <dbReference type="NCBI Taxonomy" id="1337664"/>
    <lineage>
        <taxon>Eukaryota</taxon>
        <taxon>Fungi</taxon>
        <taxon>Dikarya</taxon>
        <taxon>Ascomycota</taxon>
        <taxon>Pezizomycotina</taxon>
        <taxon>Sordariomycetes</taxon>
        <taxon>Xylariomycetidae</taxon>
        <taxon>Amphisphaeriales</taxon>
        <taxon>Apiosporaceae</taxon>
        <taxon>Apiospora</taxon>
    </lineage>
</organism>
<accession>A0ABR1WQI4</accession>
<evidence type="ECO:0000256" key="1">
    <source>
        <dbReference type="SAM" id="MobiDB-lite"/>
    </source>
</evidence>
<reference evidence="2 3" key="1">
    <citation type="submission" date="2023-01" db="EMBL/GenBank/DDBJ databases">
        <title>Analysis of 21 Apiospora genomes using comparative genomics revels a genus with tremendous synthesis potential of carbohydrate active enzymes and secondary metabolites.</title>
        <authorList>
            <person name="Sorensen T."/>
        </authorList>
    </citation>
    <scope>NUCLEOTIDE SEQUENCE [LARGE SCALE GENOMIC DNA]</scope>
    <source>
        <strain evidence="2 3">CBS 114990</strain>
    </source>
</reference>
<dbReference type="EMBL" id="JAQQWN010000005">
    <property type="protein sequence ID" value="KAK8085783.1"/>
    <property type="molecule type" value="Genomic_DNA"/>
</dbReference>
<dbReference type="Proteomes" id="UP001433268">
    <property type="component" value="Unassembled WGS sequence"/>
</dbReference>
<evidence type="ECO:0000313" key="2">
    <source>
        <dbReference type="EMBL" id="KAK8085783.1"/>
    </source>
</evidence>
<feature type="region of interest" description="Disordered" evidence="1">
    <location>
        <begin position="182"/>
        <end position="227"/>
    </location>
</feature>
<proteinExistence type="predicted"/>
<name>A0ABR1WQI4_9PEZI</name>
<feature type="compositionally biased region" description="Basic and acidic residues" evidence="1">
    <location>
        <begin position="182"/>
        <end position="200"/>
    </location>
</feature>
<sequence length="227" mass="26178">MEQNAANDGVALHQPDAGQQTGIVMTQEWYDGMVSEFAQVTGDFDQARRIAREAVVKSLLQKAGIQHLIDVMADLDRVYGAEIRALQNDKQIIHVEIDGLRADMKDFVAKNEDLRYEKQALENMNQEVRKENDRIVTEKAEQLRHKETRIDGLLHEIRSLHETVADFNEKIRNLEEKNEELRAANDKLETDKKTLEDEKANSQSDSYSRKRARYFDPDDFGAGPYWT</sequence>